<dbReference type="AlphaFoldDB" id="A0A8H6YSH0"/>
<dbReference type="Proteomes" id="UP000623467">
    <property type="component" value="Unassembled WGS sequence"/>
</dbReference>
<dbReference type="OrthoDB" id="3063557at2759"/>
<protein>
    <recommendedName>
        <fullName evidence="3">Protein kinase domain-containing protein</fullName>
    </recommendedName>
</protein>
<evidence type="ECO:0000313" key="1">
    <source>
        <dbReference type="EMBL" id="KAF7366363.1"/>
    </source>
</evidence>
<accession>A0A8H6YSH0</accession>
<dbReference type="EMBL" id="JACAZH010000006">
    <property type="protein sequence ID" value="KAF7366363.1"/>
    <property type="molecule type" value="Genomic_DNA"/>
</dbReference>
<proteinExistence type="predicted"/>
<organism evidence="1 2">
    <name type="scientific">Mycena sanguinolenta</name>
    <dbReference type="NCBI Taxonomy" id="230812"/>
    <lineage>
        <taxon>Eukaryota</taxon>
        <taxon>Fungi</taxon>
        <taxon>Dikarya</taxon>
        <taxon>Basidiomycota</taxon>
        <taxon>Agaricomycotina</taxon>
        <taxon>Agaricomycetes</taxon>
        <taxon>Agaricomycetidae</taxon>
        <taxon>Agaricales</taxon>
        <taxon>Marasmiineae</taxon>
        <taxon>Mycenaceae</taxon>
        <taxon>Mycena</taxon>
    </lineage>
</organism>
<sequence>MDLQAHSEAGSALVSTNTTDSAPYAGAFFPQANGFKIRGGIFTSNVTNNVHNLPPAQLSEFRTIRLGDVKLVKEIRLSLQSVLVGRQIQGVGVRRVYHAEIRRDPGPVTVAMYQGDGAEDEWRQHVAKYESIRHPHIMQLYGLVSTKGLYAMVFHDELIPYAQFLRRFQHSPILSTYIIGYCPIIETTEFEEAANYISDVFRKPLIDYNNPPAWIRSATGELCLDLTPGGPETCFALPWWPVHVLRLENVSLDAPGSEDKIISSLREDQYHKLCSGYPIARFRCFQVSIEHAVGPGIFWSDSQHGTVTCVRITELLVLPEQEFCWSWNQNQDGAGELLPNSWIRYESCRISALELELQLLFSSYEIKKAWLAQANRIFSELKVAHAEDYVCVDEIQFFLRCSPNKRHIDAEGYLFVCPPRDFRTGNEVPANLYQWPDCPAYWSLDPSGAARLSTEDAGTLGFPAIHIETIMHGRTWDHSVYRGLRRLHERKGLDPDSLEVARQLRYPLYEVVHNADVKHWYCKQDNPAICRSLGHYL</sequence>
<gene>
    <name evidence="1" type="ORF">MSAN_00892800</name>
</gene>
<comment type="caution">
    <text evidence="1">The sequence shown here is derived from an EMBL/GenBank/DDBJ whole genome shotgun (WGS) entry which is preliminary data.</text>
</comment>
<keyword evidence="2" id="KW-1185">Reference proteome</keyword>
<reference evidence="1" key="1">
    <citation type="submission" date="2020-05" db="EMBL/GenBank/DDBJ databases">
        <title>Mycena genomes resolve the evolution of fungal bioluminescence.</title>
        <authorList>
            <person name="Tsai I.J."/>
        </authorList>
    </citation>
    <scope>NUCLEOTIDE SEQUENCE</scope>
    <source>
        <strain evidence="1">160909Yilan</strain>
    </source>
</reference>
<name>A0A8H6YSH0_9AGAR</name>
<evidence type="ECO:0008006" key="3">
    <source>
        <dbReference type="Google" id="ProtNLM"/>
    </source>
</evidence>
<evidence type="ECO:0000313" key="2">
    <source>
        <dbReference type="Proteomes" id="UP000623467"/>
    </source>
</evidence>